<keyword evidence="2" id="KW-1185">Reference proteome</keyword>
<reference evidence="1 2" key="1">
    <citation type="submission" date="2020-06" db="EMBL/GenBank/DDBJ databases">
        <title>Altererythrobacter sp. HHU K3-1.</title>
        <authorList>
            <person name="Zhang D."/>
            <person name="Xue H."/>
        </authorList>
    </citation>
    <scope>NUCLEOTIDE SEQUENCE [LARGE SCALE GENOMIC DNA]</scope>
    <source>
        <strain evidence="1 2">HHU K3-1</strain>
    </source>
</reference>
<gene>
    <name evidence="1" type="ORF">HUV48_04995</name>
</gene>
<evidence type="ECO:0000313" key="2">
    <source>
        <dbReference type="Proteomes" id="UP000561438"/>
    </source>
</evidence>
<dbReference type="EMBL" id="JABWGV010000001">
    <property type="protein sequence ID" value="NVD44370.1"/>
    <property type="molecule type" value="Genomic_DNA"/>
</dbReference>
<dbReference type="Proteomes" id="UP000561438">
    <property type="component" value="Unassembled WGS sequence"/>
</dbReference>
<sequence length="73" mass="8767">MADALKQDRYEYHRQRRMAEMVEATERKLLGLYREASRYKMSEVMRKPSLLNEAWEREMMLARIEADRGQADG</sequence>
<name>A0A850H1H1_9SPHN</name>
<dbReference type="RefSeq" id="WP_176266612.1">
    <property type="nucleotide sequence ID" value="NZ_JABWGV010000001.1"/>
</dbReference>
<evidence type="ECO:0000313" key="1">
    <source>
        <dbReference type="EMBL" id="NVD44370.1"/>
    </source>
</evidence>
<accession>A0A850H1H1</accession>
<comment type="caution">
    <text evidence="1">The sequence shown here is derived from an EMBL/GenBank/DDBJ whole genome shotgun (WGS) entry which is preliminary data.</text>
</comment>
<dbReference type="AlphaFoldDB" id="A0A850H1H1"/>
<proteinExistence type="predicted"/>
<organism evidence="1 2">
    <name type="scientific">Qipengyuania atrilutea</name>
    <dbReference type="NCBI Taxonomy" id="2744473"/>
    <lineage>
        <taxon>Bacteria</taxon>
        <taxon>Pseudomonadati</taxon>
        <taxon>Pseudomonadota</taxon>
        <taxon>Alphaproteobacteria</taxon>
        <taxon>Sphingomonadales</taxon>
        <taxon>Erythrobacteraceae</taxon>
        <taxon>Qipengyuania</taxon>
    </lineage>
</organism>
<protein>
    <submittedName>
        <fullName evidence="1">Uncharacterized protein</fullName>
    </submittedName>
</protein>